<evidence type="ECO:0000313" key="2">
    <source>
        <dbReference type="EMBL" id="GAA4969003.1"/>
    </source>
</evidence>
<keyword evidence="1" id="KW-1133">Transmembrane helix</keyword>
<protein>
    <submittedName>
        <fullName evidence="2">Uncharacterized protein</fullName>
    </submittedName>
</protein>
<evidence type="ECO:0000313" key="3">
    <source>
        <dbReference type="Proteomes" id="UP001500466"/>
    </source>
</evidence>
<dbReference type="EMBL" id="BAABHS010000012">
    <property type="protein sequence ID" value="GAA4969003.1"/>
    <property type="molecule type" value="Genomic_DNA"/>
</dbReference>
<keyword evidence="1" id="KW-0812">Transmembrane</keyword>
<feature type="transmembrane region" description="Helical" evidence="1">
    <location>
        <begin position="90"/>
        <end position="109"/>
    </location>
</feature>
<feature type="transmembrane region" description="Helical" evidence="1">
    <location>
        <begin position="40"/>
        <end position="59"/>
    </location>
</feature>
<sequence>MRGHRGFIIVMSMEHLNGPFCRSCGLATFRKMTASTLKSGWWSIGSLLLAPLTLLWNLIPYARIRRLAPPVPGSPVLPMQEGKPLTRRPVILWLLMPILIAGFFTLAFLPDDDDDASGTGSGPQVGQCVSDAGTLDKPKLKVVPCTSTDPQPMKVMARLEDTADDAGCPTMADIAYTMKRGSDPLYTLCLLDPNQP</sequence>
<gene>
    <name evidence="2" type="ORF">GCM10023205_37790</name>
</gene>
<keyword evidence="3" id="KW-1185">Reference proteome</keyword>
<organism evidence="2 3">
    <name type="scientific">Yinghuangia aomiensis</name>
    <dbReference type="NCBI Taxonomy" id="676205"/>
    <lineage>
        <taxon>Bacteria</taxon>
        <taxon>Bacillati</taxon>
        <taxon>Actinomycetota</taxon>
        <taxon>Actinomycetes</taxon>
        <taxon>Kitasatosporales</taxon>
        <taxon>Streptomycetaceae</taxon>
        <taxon>Yinghuangia</taxon>
    </lineage>
</organism>
<comment type="caution">
    <text evidence="2">The sequence shown here is derived from an EMBL/GenBank/DDBJ whole genome shotgun (WGS) entry which is preliminary data.</text>
</comment>
<proteinExistence type="predicted"/>
<reference evidence="3" key="1">
    <citation type="journal article" date="2019" name="Int. J. Syst. Evol. Microbiol.">
        <title>The Global Catalogue of Microorganisms (GCM) 10K type strain sequencing project: providing services to taxonomists for standard genome sequencing and annotation.</title>
        <authorList>
            <consortium name="The Broad Institute Genomics Platform"/>
            <consortium name="The Broad Institute Genome Sequencing Center for Infectious Disease"/>
            <person name="Wu L."/>
            <person name="Ma J."/>
        </authorList>
    </citation>
    <scope>NUCLEOTIDE SEQUENCE [LARGE SCALE GENOMIC DNA]</scope>
    <source>
        <strain evidence="3">JCM 17986</strain>
    </source>
</reference>
<evidence type="ECO:0000256" key="1">
    <source>
        <dbReference type="SAM" id="Phobius"/>
    </source>
</evidence>
<dbReference type="Proteomes" id="UP001500466">
    <property type="component" value="Unassembled WGS sequence"/>
</dbReference>
<keyword evidence="1" id="KW-0472">Membrane</keyword>
<accession>A0ABP9HEG9</accession>
<name>A0ABP9HEG9_9ACTN</name>